<dbReference type="EMBL" id="REGN01001279">
    <property type="protein sequence ID" value="RNA35876.1"/>
    <property type="molecule type" value="Genomic_DNA"/>
</dbReference>
<keyword evidence="1" id="KW-0812">Transmembrane</keyword>
<name>A0A3M7SJD2_BRAPC</name>
<protein>
    <submittedName>
        <fullName evidence="2">Uncharacterized protein</fullName>
    </submittedName>
</protein>
<organism evidence="2 3">
    <name type="scientific">Brachionus plicatilis</name>
    <name type="common">Marine rotifer</name>
    <name type="synonym">Brachionus muelleri</name>
    <dbReference type="NCBI Taxonomy" id="10195"/>
    <lineage>
        <taxon>Eukaryota</taxon>
        <taxon>Metazoa</taxon>
        <taxon>Spiralia</taxon>
        <taxon>Gnathifera</taxon>
        <taxon>Rotifera</taxon>
        <taxon>Eurotatoria</taxon>
        <taxon>Monogononta</taxon>
        <taxon>Pseudotrocha</taxon>
        <taxon>Ploima</taxon>
        <taxon>Brachionidae</taxon>
        <taxon>Brachionus</taxon>
    </lineage>
</organism>
<keyword evidence="1" id="KW-1133">Transmembrane helix</keyword>
<dbReference type="AlphaFoldDB" id="A0A3M7SJD2"/>
<feature type="transmembrane region" description="Helical" evidence="1">
    <location>
        <begin position="12"/>
        <end position="31"/>
    </location>
</feature>
<sequence>MYENIVNAKIFLWKLVLIVFFGILSLVRFILRLNLDKIFKNIYENKYLVLYNSSKSAESFE</sequence>
<dbReference type="Proteomes" id="UP000276133">
    <property type="component" value="Unassembled WGS sequence"/>
</dbReference>
<reference evidence="2 3" key="1">
    <citation type="journal article" date="2018" name="Sci. Rep.">
        <title>Genomic signatures of local adaptation to the degree of environmental predictability in rotifers.</title>
        <authorList>
            <person name="Franch-Gras L."/>
            <person name="Hahn C."/>
            <person name="Garcia-Roger E.M."/>
            <person name="Carmona M.J."/>
            <person name="Serra M."/>
            <person name="Gomez A."/>
        </authorList>
    </citation>
    <scope>NUCLEOTIDE SEQUENCE [LARGE SCALE GENOMIC DNA]</scope>
    <source>
        <strain evidence="2">HYR1</strain>
    </source>
</reference>
<keyword evidence="3" id="KW-1185">Reference proteome</keyword>
<keyword evidence="1" id="KW-0472">Membrane</keyword>
<accession>A0A3M7SJD2</accession>
<comment type="caution">
    <text evidence="2">The sequence shown here is derived from an EMBL/GenBank/DDBJ whole genome shotgun (WGS) entry which is preliminary data.</text>
</comment>
<evidence type="ECO:0000256" key="1">
    <source>
        <dbReference type="SAM" id="Phobius"/>
    </source>
</evidence>
<gene>
    <name evidence="2" type="ORF">BpHYR1_018619</name>
</gene>
<proteinExistence type="predicted"/>
<evidence type="ECO:0000313" key="2">
    <source>
        <dbReference type="EMBL" id="RNA35876.1"/>
    </source>
</evidence>
<evidence type="ECO:0000313" key="3">
    <source>
        <dbReference type="Proteomes" id="UP000276133"/>
    </source>
</evidence>